<feature type="signal peptide" evidence="2">
    <location>
        <begin position="1"/>
        <end position="20"/>
    </location>
</feature>
<dbReference type="EMBL" id="JAUYZG010000014">
    <property type="protein sequence ID" value="KAK2889245.1"/>
    <property type="molecule type" value="Genomic_DNA"/>
</dbReference>
<sequence>MELLSASGYLVLFSSLFTHGAFEGTDQYESDIAIEVQPDSRQHFSGGNFTLCCSVKGSNSTGWILSRLQGEKTISGCLQLNGTESTERPGECHFIDIGYKNSGLYWCVSPAENKTSSTVNITVSYDSEDEKPHTGSLVWVSGLCIILVLLLLLPLLWLLCPGFREKLHACPNRAYRRERVQQEMPKTKQDVTEIQWDLPWMEMDNFMLLADRRSAASEGGGLTATEPCAWLLLLVTGGLRGAPWRHSYVSNSVTSSEHSATLQNRTYGLQADTPAFWDNDDDLKNRSSSPVYLFTIQHFVVPLCCC</sequence>
<comment type="caution">
    <text evidence="3">The sequence shown here is derived from an EMBL/GenBank/DDBJ whole genome shotgun (WGS) entry which is preliminary data.</text>
</comment>
<evidence type="ECO:0000256" key="1">
    <source>
        <dbReference type="SAM" id="Phobius"/>
    </source>
</evidence>
<dbReference type="AlphaFoldDB" id="A0AA88PGX0"/>
<accession>A0AA88PGX0</accession>
<keyword evidence="1" id="KW-0472">Membrane</keyword>
<dbReference type="InterPro" id="IPR036179">
    <property type="entry name" value="Ig-like_dom_sf"/>
</dbReference>
<keyword evidence="1" id="KW-0812">Transmembrane</keyword>
<evidence type="ECO:0008006" key="5">
    <source>
        <dbReference type="Google" id="ProtNLM"/>
    </source>
</evidence>
<organism evidence="3 4">
    <name type="scientific">Cirrhinus molitorella</name>
    <name type="common">mud carp</name>
    <dbReference type="NCBI Taxonomy" id="172907"/>
    <lineage>
        <taxon>Eukaryota</taxon>
        <taxon>Metazoa</taxon>
        <taxon>Chordata</taxon>
        <taxon>Craniata</taxon>
        <taxon>Vertebrata</taxon>
        <taxon>Euteleostomi</taxon>
        <taxon>Actinopterygii</taxon>
        <taxon>Neopterygii</taxon>
        <taxon>Teleostei</taxon>
        <taxon>Ostariophysi</taxon>
        <taxon>Cypriniformes</taxon>
        <taxon>Cyprinidae</taxon>
        <taxon>Labeoninae</taxon>
        <taxon>Labeonini</taxon>
        <taxon>Cirrhinus</taxon>
    </lineage>
</organism>
<dbReference type="Gene3D" id="2.60.40.10">
    <property type="entry name" value="Immunoglobulins"/>
    <property type="match status" value="1"/>
</dbReference>
<evidence type="ECO:0000256" key="2">
    <source>
        <dbReference type="SAM" id="SignalP"/>
    </source>
</evidence>
<protein>
    <recommendedName>
        <fullName evidence="5">Ig-like domain-containing protein</fullName>
    </recommendedName>
</protein>
<feature type="chain" id="PRO_5041677201" description="Ig-like domain-containing protein" evidence="2">
    <location>
        <begin position="21"/>
        <end position="306"/>
    </location>
</feature>
<keyword evidence="4" id="KW-1185">Reference proteome</keyword>
<proteinExistence type="predicted"/>
<dbReference type="InterPro" id="IPR013783">
    <property type="entry name" value="Ig-like_fold"/>
</dbReference>
<dbReference type="Proteomes" id="UP001187343">
    <property type="component" value="Unassembled WGS sequence"/>
</dbReference>
<reference evidence="3" key="1">
    <citation type="submission" date="2023-08" db="EMBL/GenBank/DDBJ databases">
        <title>Chromosome-level Genome Assembly of mud carp (Cirrhinus molitorella).</title>
        <authorList>
            <person name="Liu H."/>
        </authorList>
    </citation>
    <scope>NUCLEOTIDE SEQUENCE</scope>
    <source>
        <strain evidence="3">Prfri</strain>
        <tissue evidence="3">Muscle</tissue>
    </source>
</reference>
<evidence type="ECO:0000313" key="4">
    <source>
        <dbReference type="Proteomes" id="UP001187343"/>
    </source>
</evidence>
<keyword evidence="1" id="KW-1133">Transmembrane helix</keyword>
<feature type="transmembrane region" description="Helical" evidence="1">
    <location>
        <begin position="137"/>
        <end position="159"/>
    </location>
</feature>
<evidence type="ECO:0000313" key="3">
    <source>
        <dbReference type="EMBL" id="KAK2889245.1"/>
    </source>
</evidence>
<dbReference type="SUPFAM" id="SSF48726">
    <property type="entry name" value="Immunoglobulin"/>
    <property type="match status" value="1"/>
</dbReference>
<name>A0AA88PGX0_9TELE</name>
<keyword evidence="2" id="KW-0732">Signal</keyword>
<gene>
    <name evidence="3" type="ORF">Q8A67_014620</name>
</gene>